<reference evidence="6 8" key="2">
    <citation type="submission" date="2018-03" db="EMBL/GenBank/DDBJ databases">
        <authorList>
            <person name="Fogelqvist J."/>
        </authorList>
    </citation>
    <scope>NUCLEOTIDE SEQUENCE [LARGE SCALE GENOMIC DNA]</scope>
</reference>
<evidence type="ECO:0000256" key="1">
    <source>
        <dbReference type="ARBA" id="ARBA00004173"/>
    </source>
</evidence>
<dbReference type="EMBL" id="CDSF01000024">
    <property type="protein sequence ID" value="CEO95510.1"/>
    <property type="molecule type" value="Genomic_DNA"/>
</dbReference>
<gene>
    <name evidence="5" type="ORF">PBRA_004236</name>
    <name evidence="6" type="ORF">PLBR_LOCUS7599</name>
</gene>
<evidence type="ECO:0000313" key="6">
    <source>
        <dbReference type="EMBL" id="SPR00384.1"/>
    </source>
</evidence>
<comment type="similarity">
    <text evidence="2">Belongs to the ATP11 family.</text>
</comment>
<dbReference type="PANTHER" id="PTHR13126">
    <property type="entry name" value="CHAPERONE ATP11"/>
    <property type="match status" value="1"/>
</dbReference>
<name>A0A0G4IK63_PLABS</name>
<evidence type="ECO:0000313" key="5">
    <source>
        <dbReference type="EMBL" id="CEO95510.1"/>
    </source>
</evidence>
<dbReference type="EMBL" id="OVEO01000014">
    <property type="protein sequence ID" value="SPR00384.1"/>
    <property type="molecule type" value="Genomic_DNA"/>
</dbReference>
<dbReference type="AlphaFoldDB" id="A0A0G4IK63"/>
<proteinExistence type="inferred from homology"/>
<evidence type="ECO:0000256" key="3">
    <source>
        <dbReference type="ARBA" id="ARBA00022946"/>
    </source>
</evidence>
<dbReference type="STRING" id="37360.A0A0G4IK63"/>
<comment type="subcellular location">
    <subcellularLocation>
        <location evidence="1">Mitochondrion</location>
    </subcellularLocation>
</comment>
<protein>
    <submittedName>
        <fullName evidence="5">Uncharacterized protein</fullName>
    </submittedName>
</protein>
<dbReference type="Pfam" id="PF06644">
    <property type="entry name" value="ATP11"/>
    <property type="match status" value="1"/>
</dbReference>
<organism evidence="5 7">
    <name type="scientific">Plasmodiophora brassicae</name>
    <name type="common">Clubroot disease agent</name>
    <dbReference type="NCBI Taxonomy" id="37360"/>
    <lineage>
        <taxon>Eukaryota</taxon>
        <taxon>Sar</taxon>
        <taxon>Rhizaria</taxon>
        <taxon>Endomyxa</taxon>
        <taxon>Phytomyxea</taxon>
        <taxon>Plasmodiophorida</taxon>
        <taxon>Plasmodiophoridae</taxon>
        <taxon>Plasmodiophora</taxon>
    </lineage>
</organism>
<dbReference type="OrthoDB" id="16535at2759"/>
<evidence type="ECO:0000256" key="4">
    <source>
        <dbReference type="ARBA" id="ARBA00023128"/>
    </source>
</evidence>
<keyword evidence="3" id="KW-0809">Transit peptide</keyword>
<dbReference type="Proteomes" id="UP000039324">
    <property type="component" value="Unassembled WGS sequence"/>
</dbReference>
<dbReference type="OMA" id="WATHHAE"/>
<dbReference type="GO" id="GO:0033615">
    <property type="term" value="P:mitochondrial proton-transporting ATP synthase complex assembly"/>
    <property type="evidence" value="ECO:0007669"/>
    <property type="project" value="TreeGrafter"/>
</dbReference>
<evidence type="ECO:0000256" key="2">
    <source>
        <dbReference type="ARBA" id="ARBA00009116"/>
    </source>
</evidence>
<sequence>MSARRPGKGAVRLLKDLVKLPLLDRSSCSPLEVRRIWNEFHAEQDMSLGRIVEPARLRLITERAVRCPMFMIPIWRKGNFFCLVSQFHANWFLVTTLESFQTNGDNARPAMMVTLYDELCVTKDAGLVRGDVIWAVTKREAERVTDLLLHYYSSAEYNVVRDFNERPSTFDVNKFVRENLPTT</sequence>
<dbReference type="InterPro" id="IPR010591">
    <property type="entry name" value="ATP11"/>
</dbReference>
<accession>A0A0G4IK63</accession>
<geneLocation type="mitochondrion" evidence="6"/>
<dbReference type="PANTHER" id="PTHR13126:SF0">
    <property type="entry name" value="ATP SYNTHASE MITOCHONDRIAL F1 COMPLEX ASSEMBLY FACTOR 1"/>
    <property type="match status" value="1"/>
</dbReference>
<evidence type="ECO:0000313" key="8">
    <source>
        <dbReference type="Proteomes" id="UP000290189"/>
    </source>
</evidence>
<dbReference type="Proteomes" id="UP000290189">
    <property type="component" value="Unassembled WGS sequence"/>
</dbReference>
<reference evidence="5 7" key="1">
    <citation type="submission" date="2015-02" db="EMBL/GenBank/DDBJ databases">
        <authorList>
            <person name="Chooi Y.-H."/>
        </authorList>
    </citation>
    <scope>NUCLEOTIDE SEQUENCE [LARGE SCALE GENOMIC DNA]</scope>
    <source>
        <strain evidence="5">E3</strain>
    </source>
</reference>
<keyword evidence="7" id="KW-1185">Reference proteome</keyword>
<evidence type="ECO:0000313" key="7">
    <source>
        <dbReference type="Proteomes" id="UP000039324"/>
    </source>
</evidence>
<keyword evidence="4 6" id="KW-0496">Mitochondrion</keyword>
<dbReference type="GO" id="GO:0005739">
    <property type="term" value="C:mitochondrion"/>
    <property type="evidence" value="ECO:0007669"/>
    <property type="project" value="UniProtKB-SubCell"/>
</dbReference>